<keyword evidence="5 8" id="KW-1133">Transmembrane helix</keyword>
<protein>
    <submittedName>
        <fullName evidence="10 12">Membrane protein</fullName>
    </submittedName>
    <submittedName>
        <fullName evidence="11">Threonine/serine exporter family protein</fullName>
    </submittedName>
</protein>
<evidence type="ECO:0000313" key="15">
    <source>
        <dbReference type="Proteomes" id="UP000321057"/>
    </source>
</evidence>
<dbReference type="OrthoDB" id="9810047at2"/>
<comment type="similarity">
    <text evidence="7">Belongs to the ThrE exporter (TC 2.A.79) family.</text>
</comment>
<evidence type="ECO:0000313" key="13">
    <source>
        <dbReference type="Proteomes" id="UP000255277"/>
    </source>
</evidence>
<dbReference type="GeneID" id="93846077"/>
<dbReference type="InterPro" id="IPR050539">
    <property type="entry name" value="ThrE_Dicarb/AminoAcid_Exp"/>
</dbReference>
<evidence type="ECO:0000313" key="10">
    <source>
        <dbReference type="EMBL" id="GEQ04310.1"/>
    </source>
</evidence>
<dbReference type="AlphaFoldDB" id="A0A0D0SIU8"/>
<feature type="transmembrane region" description="Helical" evidence="8">
    <location>
        <begin position="79"/>
        <end position="100"/>
    </location>
</feature>
<keyword evidence="4 8" id="KW-0812">Transmembrane</keyword>
<evidence type="ECO:0000313" key="11">
    <source>
        <dbReference type="EMBL" id="RIL42701.1"/>
    </source>
</evidence>
<dbReference type="RefSeq" id="WP_042738069.1">
    <property type="nucleotide sequence ID" value="NZ_BKAX01000001.1"/>
</dbReference>
<dbReference type="EMBL" id="UHDK01000001">
    <property type="protein sequence ID" value="SUM31744.1"/>
    <property type="molecule type" value="Genomic_DNA"/>
</dbReference>
<evidence type="ECO:0000259" key="9">
    <source>
        <dbReference type="Pfam" id="PF12821"/>
    </source>
</evidence>
<proteinExistence type="inferred from homology"/>
<keyword evidence="15" id="KW-1185">Reference proteome</keyword>
<dbReference type="GO" id="GO:0005886">
    <property type="term" value="C:plasma membrane"/>
    <property type="evidence" value="ECO:0007669"/>
    <property type="project" value="UniProtKB-SubCell"/>
</dbReference>
<organism evidence="11 14">
    <name type="scientific">Staphylococcus gallinarum</name>
    <dbReference type="NCBI Taxonomy" id="1293"/>
    <lineage>
        <taxon>Bacteria</taxon>
        <taxon>Bacillati</taxon>
        <taxon>Bacillota</taxon>
        <taxon>Bacilli</taxon>
        <taxon>Bacillales</taxon>
        <taxon>Staphylococcaceae</taxon>
        <taxon>Staphylococcus</taxon>
    </lineage>
</organism>
<accession>A0A0D0SIU8</accession>
<evidence type="ECO:0000313" key="14">
    <source>
        <dbReference type="Proteomes" id="UP000283576"/>
    </source>
</evidence>
<name>A0A0D0SIU8_STAGA</name>
<dbReference type="GO" id="GO:0015744">
    <property type="term" value="P:succinate transport"/>
    <property type="evidence" value="ECO:0007669"/>
    <property type="project" value="TreeGrafter"/>
</dbReference>
<evidence type="ECO:0000256" key="8">
    <source>
        <dbReference type="SAM" id="Phobius"/>
    </source>
</evidence>
<comment type="subcellular location">
    <subcellularLocation>
        <location evidence="1">Cell membrane</location>
        <topology evidence="1">Multi-pass membrane protein</topology>
    </subcellularLocation>
</comment>
<feature type="transmembrane region" description="Helical" evidence="8">
    <location>
        <begin position="52"/>
        <end position="72"/>
    </location>
</feature>
<feature type="transmembrane region" description="Helical" evidence="8">
    <location>
        <begin position="6"/>
        <end position="23"/>
    </location>
</feature>
<dbReference type="EMBL" id="BKAX01000001">
    <property type="protein sequence ID" value="GEQ04310.1"/>
    <property type="molecule type" value="Genomic_DNA"/>
</dbReference>
<evidence type="ECO:0000256" key="1">
    <source>
        <dbReference type="ARBA" id="ARBA00004651"/>
    </source>
</evidence>
<feature type="transmembrane region" description="Helical" evidence="8">
    <location>
        <begin position="120"/>
        <end position="140"/>
    </location>
</feature>
<dbReference type="Proteomes" id="UP000255277">
    <property type="component" value="Unassembled WGS sequence"/>
</dbReference>
<reference evidence="11 14" key="1">
    <citation type="journal article" date="2016" name="Front. Microbiol.">
        <title>Comprehensive Phylogenetic Analysis of Bovine Non-aureus Staphylococci Species Based on Whole-Genome Sequencing.</title>
        <authorList>
            <person name="Naushad S."/>
            <person name="Barkema H.W."/>
            <person name="Luby C."/>
            <person name="Condas L.A."/>
            <person name="Nobrega D.B."/>
            <person name="Carson D.A."/>
            <person name="De Buck J."/>
        </authorList>
    </citation>
    <scope>NUCLEOTIDE SEQUENCE [LARGE SCALE GENOMIC DNA]</scope>
    <source>
        <strain evidence="11 14">SNUC 1388</strain>
    </source>
</reference>
<sequence length="152" mass="17148">MFWILNLVFSYTASLFFGVIFDVPKRLYNTVGFVGASGWMIYTLFYETFELHTIYSSFFGSLVLGILSHIMARVKKEPVILFMIPGIIPLVPGGLAFDATKNLVLLEFSKAINTMLEVTLIAGAIALGLLFADHFFKLILSDKYKLSRHRKP</sequence>
<dbReference type="Pfam" id="PF12821">
    <property type="entry name" value="ThrE_2"/>
    <property type="match status" value="1"/>
</dbReference>
<keyword evidence="3" id="KW-0997">Cell inner membrane</keyword>
<gene>
    <name evidence="11" type="ORF">BUZ01_07515</name>
    <name evidence="12" type="ORF">NCTC12195_01179</name>
    <name evidence="10" type="ORF">SGA02_01380</name>
</gene>
<reference evidence="12 13" key="2">
    <citation type="submission" date="2018-06" db="EMBL/GenBank/DDBJ databases">
        <authorList>
            <consortium name="Pathogen Informatics"/>
            <person name="Doyle S."/>
        </authorList>
    </citation>
    <scope>NUCLEOTIDE SEQUENCE [LARGE SCALE GENOMIC DNA]</scope>
    <source>
        <strain evidence="12 13">NCTC12195</strain>
    </source>
</reference>
<evidence type="ECO:0000256" key="7">
    <source>
        <dbReference type="ARBA" id="ARBA00034125"/>
    </source>
</evidence>
<dbReference type="InterPro" id="IPR024528">
    <property type="entry name" value="ThrE_2"/>
</dbReference>
<dbReference type="PANTHER" id="PTHR34390">
    <property type="entry name" value="UPF0442 PROTEIN YJJB-RELATED"/>
    <property type="match status" value="1"/>
</dbReference>
<feature type="domain" description="Threonine/Serine exporter ThrE" evidence="9">
    <location>
        <begin position="7"/>
        <end position="133"/>
    </location>
</feature>
<evidence type="ECO:0000256" key="4">
    <source>
        <dbReference type="ARBA" id="ARBA00022692"/>
    </source>
</evidence>
<dbReference type="Proteomes" id="UP000321057">
    <property type="component" value="Unassembled WGS sequence"/>
</dbReference>
<dbReference type="Proteomes" id="UP000283576">
    <property type="component" value="Unassembled WGS sequence"/>
</dbReference>
<reference evidence="10 15" key="3">
    <citation type="submission" date="2019-07" db="EMBL/GenBank/DDBJ databases">
        <title>Whole genome shotgun sequence of Staphylococcus gallinarum NBRC 109767.</title>
        <authorList>
            <person name="Hosoyama A."/>
            <person name="Uohara A."/>
            <person name="Ohji S."/>
            <person name="Ichikawa N."/>
        </authorList>
    </citation>
    <scope>NUCLEOTIDE SEQUENCE [LARGE SCALE GENOMIC DNA]</scope>
    <source>
        <strain evidence="10 15">NBRC 109767</strain>
    </source>
</reference>
<evidence type="ECO:0000256" key="3">
    <source>
        <dbReference type="ARBA" id="ARBA00022519"/>
    </source>
</evidence>
<keyword evidence="2" id="KW-1003">Cell membrane</keyword>
<evidence type="ECO:0000256" key="2">
    <source>
        <dbReference type="ARBA" id="ARBA00022475"/>
    </source>
</evidence>
<dbReference type="PANTHER" id="PTHR34390:SF1">
    <property type="entry name" value="SUCCINATE TRANSPORTER SUBUNIT YJJB-RELATED"/>
    <property type="match status" value="1"/>
</dbReference>
<dbReference type="EMBL" id="QXRZ01000004">
    <property type="protein sequence ID" value="RIL42701.1"/>
    <property type="molecule type" value="Genomic_DNA"/>
</dbReference>
<evidence type="ECO:0000256" key="6">
    <source>
        <dbReference type="ARBA" id="ARBA00023136"/>
    </source>
</evidence>
<dbReference type="STRING" id="1293.SH09_02630"/>
<keyword evidence="6 8" id="KW-0472">Membrane</keyword>
<evidence type="ECO:0000256" key="5">
    <source>
        <dbReference type="ARBA" id="ARBA00022989"/>
    </source>
</evidence>
<evidence type="ECO:0000313" key="12">
    <source>
        <dbReference type="EMBL" id="SUM31744.1"/>
    </source>
</evidence>